<comment type="similarity">
    <text evidence="1 5">Belongs to the bacterial ribosomal protein bL27 family.</text>
</comment>
<keyword evidence="3 5" id="KW-0687">Ribonucleoprotein</keyword>
<dbReference type="HAMAP" id="MF_00539">
    <property type="entry name" value="Ribosomal_bL27"/>
    <property type="match status" value="1"/>
</dbReference>
<name>A0A931MXZ4_9HYPH</name>
<evidence type="ECO:0000256" key="5">
    <source>
        <dbReference type="HAMAP-Rule" id="MF_00539"/>
    </source>
</evidence>
<organism evidence="7 8">
    <name type="scientific">Methylobrevis albus</name>
    <dbReference type="NCBI Taxonomy" id="2793297"/>
    <lineage>
        <taxon>Bacteria</taxon>
        <taxon>Pseudomonadati</taxon>
        <taxon>Pseudomonadota</taxon>
        <taxon>Alphaproteobacteria</taxon>
        <taxon>Hyphomicrobiales</taxon>
        <taxon>Pleomorphomonadaceae</taxon>
        <taxon>Methylobrevis</taxon>
    </lineage>
</organism>
<dbReference type="GO" id="GO:0022625">
    <property type="term" value="C:cytosolic large ribosomal subunit"/>
    <property type="evidence" value="ECO:0007669"/>
    <property type="project" value="TreeGrafter"/>
</dbReference>
<dbReference type="Pfam" id="PF01016">
    <property type="entry name" value="Ribosomal_L27"/>
    <property type="match status" value="1"/>
</dbReference>
<dbReference type="Gene3D" id="2.40.50.100">
    <property type="match status" value="1"/>
</dbReference>
<evidence type="ECO:0000256" key="4">
    <source>
        <dbReference type="ARBA" id="ARBA00035175"/>
    </source>
</evidence>
<proteinExistence type="inferred from homology"/>
<dbReference type="GO" id="GO:0003735">
    <property type="term" value="F:structural constituent of ribosome"/>
    <property type="evidence" value="ECO:0007669"/>
    <property type="project" value="InterPro"/>
</dbReference>
<dbReference type="GO" id="GO:0006412">
    <property type="term" value="P:translation"/>
    <property type="evidence" value="ECO:0007669"/>
    <property type="project" value="UniProtKB-UniRule"/>
</dbReference>
<evidence type="ECO:0000256" key="6">
    <source>
        <dbReference type="SAM" id="MobiDB-lite"/>
    </source>
</evidence>
<dbReference type="SUPFAM" id="SSF110324">
    <property type="entry name" value="Ribosomal L27 protein-like"/>
    <property type="match status" value="1"/>
</dbReference>
<dbReference type="PRINTS" id="PR00063">
    <property type="entry name" value="RIBOSOMALL27"/>
</dbReference>
<dbReference type="InterPro" id="IPR001684">
    <property type="entry name" value="Ribosomal_bL27"/>
</dbReference>
<comment type="caution">
    <text evidence="7">The sequence shown here is derived from an EMBL/GenBank/DDBJ whole genome shotgun (WGS) entry which is preliminary data.</text>
</comment>
<keyword evidence="8" id="KW-1185">Reference proteome</keyword>
<dbReference type="AlphaFoldDB" id="A0A931MXZ4"/>
<dbReference type="EMBL" id="JADZLT010000049">
    <property type="protein sequence ID" value="MBH0237832.1"/>
    <property type="molecule type" value="Genomic_DNA"/>
</dbReference>
<dbReference type="FunFam" id="2.40.50.100:FF:000020">
    <property type="entry name" value="50S ribosomal protein L27"/>
    <property type="match status" value="1"/>
</dbReference>
<evidence type="ECO:0000256" key="1">
    <source>
        <dbReference type="ARBA" id="ARBA00010797"/>
    </source>
</evidence>
<evidence type="ECO:0000256" key="2">
    <source>
        <dbReference type="ARBA" id="ARBA00022980"/>
    </source>
</evidence>
<sequence>MAHKKAGGSSRNGRDTAGRRLGVKKFGGEAVVPGNIILRQRGTQWHPGKNVGIGRDHTIFALINGNVSFDSKTNGKVFVSVLPTAATMEAAE</sequence>
<dbReference type="InterPro" id="IPR018261">
    <property type="entry name" value="Ribosomal_bL27_CS"/>
</dbReference>
<accession>A0A931MXZ4</accession>
<dbReference type="PANTHER" id="PTHR15893:SF0">
    <property type="entry name" value="LARGE RIBOSOMAL SUBUNIT PROTEIN BL27M"/>
    <property type="match status" value="1"/>
</dbReference>
<gene>
    <name evidence="5 7" type="primary">rpmA</name>
    <name evidence="7" type="ORF">I5731_08370</name>
</gene>
<evidence type="ECO:0000313" key="8">
    <source>
        <dbReference type="Proteomes" id="UP000631694"/>
    </source>
</evidence>
<dbReference type="RefSeq" id="WP_197310903.1">
    <property type="nucleotide sequence ID" value="NZ_JADZLT010000049.1"/>
</dbReference>
<protein>
    <recommendedName>
        <fullName evidence="4 5">Large ribosomal subunit protein bL27</fullName>
    </recommendedName>
</protein>
<dbReference type="NCBIfam" id="TIGR00062">
    <property type="entry name" value="L27"/>
    <property type="match status" value="1"/>
</dbReference>
<dbReference type="Proteomes" id="UP000631694">
    <property type="component" value="Unassembled WGS sequence"/>
</dbReference>
<feature type="region of interest" description="Disordered" evidence="6">
    <location>
        <begin position="1"/>
        <end position="22"/>
    </location>
</feature>
<dbReference type="PROSITE" id="PS00831">
    <property type="entry name" value="RIBOSOMAL_L27"/>
    <property type="match status" value="1"/>
</dbReference>
<evidence type="ECO:0000256" key="3">
    <source>
        <dbReference type="ARBA" id="ARBA00023274"/>
    </source>
</evidence>
<keyword evidence="2 5" id="KW-0689">Ribosomal protein</keyword>
<evidence type="ECO:0000313" key="7">
    <source>
        <dbReference type="EMBL" id="MBH0237832.1"/>
    </source>
</evidence>
<reference evidence="7" key="1">
    <citation type="submission" date="2020-12" db="EMBL/GenBank/DDBJ databases">
        <title>Methylobrevis albus sp. nov., isolated from fresh water lack sediment.</title>
        <authorList>
            <person name="Zou Q."/>
        </authorList>
    </citation>
    <scope>NUCLEOTIDE SEQUENCE</scope>
    <source>
        <strain evidence="7">L22</strain>
    </source>
</reference>
<dbReference type="PANTHER" id="PTHR15893">
    <property type="entry name" value="RIBOSOMAL PROTEIN L27"/>
    <property type="match status" value="1"/>
</dbReference>